<keyword evidence="6" id="KW-1185">Reference proteome</keyword>
<dbReference type="EMBL" id="HG994593">
    <property type="protein sequence ID" value="CAF2852562.1"/>
    <property type="molecule type" value="Genomic_DNA"/>
</dbReference>
<feature type="region of interest" description="Disordered" evidence="4">
    <location>
        <begin position="448"/>
        <end position="495"/>
    </location>
</feature>
<dbReference type="PANTHER" id="PTHR10614">
    <property type="entry name" value="INSULIN RECEPTOR SUBSTRATE"/>
    <property type="match status" value="1"/>
</dbReference>
<name>A0A7R8CL53_LEPSM</name>
<accession>A0A7R8CL53</accession>
<proteinExistence type="predicted"/>
<reference evidence="5" key="1">
    <citation type="submission" date="2021-02" db="EMBL/GenBank/DDBJ databases">
        <authorList>
            <person name="Bekaert M."/>
        </authorList>
    </citation>
    <scope>NUCLEOTIDE SEQUENCE</scope>
    <source>
        <strain evidence="5">IoA-00</strain>
    </source>
</reference>
<feature type="compositionally biased region" description="Basic and acidic residues" evidence="4">
    <location>
        <begin position="295"/>
        <end position="306"/>
    </location>
</feature>
<organism evidence="5 6">
    <name type="scientific">Lepeophtheirus salmonis</name>
    <name type="common">Salmon louse</name>
    <name type="synonym">Caligus salmonis</name>
    <dbReference type="NCBI Taxonomy" id="72036"/>
    <lineage>
        <taxon>Eukaryota</taxon>
        <taxon>Metazoa</taxon>
        <taxon>Ecdysozoa</taxon>
        <taxon>Arthropoda</taxon>
        <taxon>Crustacea</taxon>
        <taxon>Multicrustacea</taxon>
        <taxon>Hexanauplia</taxon>
        <taxon>Copepoda</taxon>
        <taxon>Siphonostomatoida</taxon>
        <taxon>Caligidae</taxon>
        <taxon>Lepeophtheirus</taxon>
    </lineage>
</organism>
<evidence type="ECO:0000313" key="5">
    <source>
        <dbReference type="EMBL" id="CAF2852562.1"/>
    </source>
</evidence>
<dbReference type="SUPFAM" id="SSF50729">
    <property type="entry name" value="PH domain-like"/>
    <property type="match status" value="2"/>
</dbReference>
<feature type="compositionally biased region" description="Polar residues" evidence="4">
    <location>
        <begin position="270"/>
        <end position="294"/>
    </location>
</feature>
<dbReference type="GO" id="GO:0005886">
    <property type="term" value="C:plasma membrane"/>
    <property type="evidence" value="ECO:0007669"/>
    <property type="project" value="TreeGrafter"/>
</dbReference>
<keyword evidence="3" id="KW-0221">Differentiation</keyword>
<dbReference type="AlphaFoldDB" id="A0A7R8CL53"/>
<keyword evidence="2" id="KW-0677">Repeat</keyword>
<feature type="region of interest" description="Disordered" evidence="4">
    <location>
        <begin position="332"/>
        <end position="360"/>
    </location>
</feature>
<evidence type="ECO:0000256" key="3">
    <source>
        <dbReference type="ARBA" id="ARBA00022782"/>
    </source>
</evidence>
<evidence type="ECO:0000256" key="2">
    <source>
        <dbReference type="ARBA" id="ARBA00022737"/>
    </source>
</evidence>
<dbReference type="GO" id="GO:0005158">
    <property type="term" value="F:insulin receptor binding"/>
    <property type="evidence" value="ECO:0007669"/>
    <property type="project" value="InterPro"/>
</dbReference>
<evidence type="ECO:0000256" key="4">
    <source>
        <dbReference type="SAM" id="MobiDB-lite"/>
    </source>
</evidence>
<dbReference type="SMART" id="SM00310">
    <property type="entry name" value="PTBI"/>
    <property type="match status" value="1"/>
</dbReference>
<feature type="compositionally biased region" description="Low complexity" evidence="4">
    <location>
        <begin position="467"/>
        <end position="484"/>
    </location>
</feature>
<feature type="compositionally biased region" description="Polar residues" evidence="4">
    <location>
        <begin position="350"/>
        <end position="359"/>
    </location>
</feature>
<feature type="region of interest" description="Disordered" evidence="4">
    <location>
        <begin position="266"/>
        <end position="315"/>
    </location>
</feature>
<dbReference type="Pfam" id="PF02174">
    <property type="entry name" value="IRS"/>
    <property type="match status" value="1"/>
</dbReference>
<dbReference type="InterPro" id="IPR002404">
    <property type="entry name" value="IRS_PTB"/>
</dbReference>
<dbReference type="Gene3D" id="2.30.29.30">
    <property type="entry name" value="Pleckstrin-homology domain (PH domain)/Phosphotyrosine-binding domain (PTB)"/>
    <property type="match status" value="1"/>
</dbReference>
<dbReference type="Proteomes" id="UP000675881">
    <property type="component" value="Chromosome 14"/>
</dbReference>
<dbReference type="OrthoDB" id="946068at2759"/>
<dbReference type="GO" id="GO:0030154">
    <property type="term" value="P:cell differentiation"/>
    <property type="evidence" value="ECO:0007669"/>
    <property type="project" value="UniProtKB-KW"/>
</dbReference>
<dbReference type="SMART" id="SM01244">
    <property type="entry name" value="IRS"/>
    <property type="match status" value="1"/>
</dbReference>
<dbReference type="GO" id="GO:0043548">
    <property type="term" value="F:phosphatidylinositol 3-kinase binding"/>
    <property type="evidence" value="ECO:0007669"/>
    <property type="project" value="TreeGrafter"/>
</dbReference>
<feature type="compositionally biased region" description="Low complexity" evidence="4">
    <location>
        <begin position="332"/>
        <end position="341"/>
    </location>
</feature>
<sequence length="495" mass="55065">MYGKETLILSKKETSRTIIPVCAQRKRGIESDIINAGRDSSSNNMTTATSSSRSNNNTGESVRNIKKNLVLTASLRKLKKNKLKWFVLYQDEPGDPNNTAYLEYHDDDKKTLEIPKNKKVIALYTSEDCVSLLFEQEEELRIWLDLLLSHQQGRNSNGKIPKPNYEYMWQVKVRNFQPESKNSQFTMTGIHRLCVTSDDVKFFPYGTGEPIVFPVDCIRNCGTVNRHFRLETGRSSVSGPGLLIIECEDREIANNINVRVLSSMRESETVQHGTNPRSAPHYNSQRHGCSNSSRPRAESWSNHEKTTAALPSSAPNSSIKFPISGSFVKDSMGSSKSSLSSNMRHRTTSEESAGSSNSIEDAYNDGKHLFSSITPDANHIADSTIYEESSGESAQDVDRSNVTSSFLSNDIKKLTTTGSYISKLVSENDGYDSSYALMGPIKSSDDYMDMSSVPHENSTMSSSFNRLTLTPSLDLTSPTSTSSSYHPNNDDNNPE</sequence>
<feature type="compositionally biased region" description="Polar residues" evidence="4">
    <location>
        <begin position="454"/>
        <end position="466"/>
    </location>
</feature>
<keyword evidence="1" id="KW-0597">Phosphoprotein</keyword>
<dbReference type="PANTHER" id="PTHR10614:SF13">
    <property type="entry name" value="INSULIN RECEPTOR SUBSTRATE 1"/>
    <property type="match status" value="1"/>
</dbReference>
<evidence type="ECO:0000313" key="6">
    <source>
        <dbReference type="Proteomes" id="UP000675881"/>
    </source>
</evidence>
<protein>
    <submittedName>
        <fullName evidence="5">(salmon louse) hypothetical protein</fullName>
    </submittedName>
</protein>
<gene>
    <name evidence="5" type="ORF">LSAA_5022</name>
</gene>
<feature type="region of interest" description="Disordered" evidence="4">
    <location>
        <begin position="32"/>
        <end position="61"/>
    </location>
</feature>
<dbReference type="GO" id="GO:0008286">
    <property type="term" value="P:insulin receptor signaling pathway"/>
    <property type="evidence" value="ECO:0007669"/>
    <property type="project" value="InterPro"/>
</dbReference>
<feature type="compositionally biased region" description="Polar residues" evidence="4">
    <location>
        <begin position="485"/>
        <end position="495"/>
    </location>
</feature>
<dbReference type="InterPro" id="IPR039011">
    <property type="entry name" value="IRS"/>
</dbReference>
<feature type="compositionally biased region" description="Low complexity" evidence="4">
    <location>
        <begin position="40"/>
        <end position="58"/>
    </location>
</feature>
<dbReference type="InterPro" id="IPR011993">
    <property type="entry name" value="PH-like_dom_sf"/>
</dbReference>
<evidence type="ECO:0000256" key="1">
    <source>
        <dbReference type="ARBA" id="ARBA00022553"/>
    </source>
</evidence>
<dbReference type="GO" id="GO:0005829">
    <property type="term" value="C:cytosol"/>
    <property type="evidence" value="ECO:0007669"/>
    <property type="project" value="TreeGrafter"/>
</dbReference>